<feature type="compositionally biased region" description="Polar residues" evidence="1">
    <location>
        <begin position="250"/>
        <end position="259"/>
    </location>
</feature>
<dbReference type="SUPFAM" id="SSF50998">
    <property type="entry name" value="Quinoprotein alcohol dehydrogenase-like"/>
    <property type="match status" value="1"/>
</dbReference>
<dbReference type="InterPro" id="IPR000300">
    <property type="entry name" value="IPPc"/>
</dbReference>
<evidence type="ECO:0000256" key="1">
    <source>
        <dbReference type="SAM" id="MobiDB-lite"/>
    </source>
</evidence>
<feature type="domain" description="Inositol polyphosphate-related phosphatase" evidence="2">
    <location>
        <begin position="797"/>
        <end position="1155"/>
    </location>
</feature>
<dbReference type="OrthoDB" id="2248459at2759"/>
<dbReference type="PANTHER" id="PTHR11200">
    <property type="entry name" value="INOSITOL 5-PHOSPHATASE"/>
    <property type="match status" value="1"/>
</dbReference>
<dbReference type="STRING" id="196109.A0A136J7W8"/>
<feature type="compositionally biased region" description="Polar residues" evidence="1">
    <location>
        <begin position="227"/>
        <end position="237"/>
    </location>
</feature>
<evidence type="ECO:0000313" key="3">
    <source>
        <dbReference type="EMBL" id="KXJ93247.1"/>
    </source>
</evidence>
<gene>
    <name evidence="3" type="ORF">Micbo1qcDRAFT_146268</name>
</gene>
<feature type="region of interest" description="Disordered" evidence="1">
    <location>
        <begin position="419"/>
        <end position="443"/>
    </location>
</feature>
<dbReference type="InParanoid" id="A0A136J7W8"/>
<feature type="compositionally biased region" description="Basic and acidic residues" evidence="1">
    <location>
        <begin position="1"/>
        <end position="10"/>
    </location>
</feature>
<evidence type="ECO:0000259" key="2">
    <source>
        <dbReference type="SMART" id="SM00128"/>
    </source>
</evidence>
<feature type="compositionally biased region" description="Basic and acidic residues" evidence="1">
    <location>
        <begin position="61"/>
        <end position="85"/>
    </location>
</feature>
<dbReference type="PANTHER" id="PTHR11200:SF240">
    <property type="entry name" value="INOSITOL POLYPHOSPHATE 5-PHOSPHATASE C9G1.10C-RELATED"/>
    <property type="match status" value="1"/>
</dbReference>
<dbReference type="AlphaFoldDB" id="A0A136J7W8"/>
<dbReference type="EMBL" id="KQ964248">
    <property type="protein sequence ID" value="KXJ93247.1"/>
    <property type="molecule type" value="Genomic_DNA"/>
</dbReference>
<dbReference type="InterPro" id="IPR011047">
    <property type="entry name" value="Quinoprotein_ADH-like_sf"/>
</dbReference>
<dbReference type="Pfam" id="PF22669">
    <property type="entry name" value="Exo_endo_phos2"/>
    <property type="match status" value="1"/>
</dbReference>
<dbReference type="PRINTS" id="PR01217">
    <property type="entry name" value="PRICHEXTENSN"/>
</dbReference>
<dbReference type="SMART" id="SM00128">
    <property type="entry name" value="IPPc"/>
    <property type="match status" value="1"/>
</dbReference>
<feature type="compositionally biased region" description="Low complexity" evidence="1">
    <location>
        <begin position="152"/>
        <end position="175"/>
    </location>
</feature>
<proteinExistence type="predicted"/>
<dbReference type="InterPro" id="IPR015943">
    <property type="entry name" value="WD40/YVTN_repeat-like_dom_sf"/>
</dbReference>
<dbReference type="InterPro" id="IPR046985">
    <property type="entry name" value="IP5"/>
</dbReference>
<dbReference type="GO" id="GO:0004439">
    <property type="term" value="F:phosphatidylinositol-4,5-bisphosphate 5-phosphatase activity"/>
    <property type="evidence" value="ECO:0007669"/>
    <property type="project" value="TreeGrafter"/>
</dbReference>
<feature type="compositionally biased region" description="Basic and acidic residues" evidence="1">
    <location>
        <begin position="321"/>
        <end position="338"/>
    </location>
</feature>
<dbReference type="Gene3D" id="3.60.10.10">
    <property type="entry name" value="Endonuclease/exonuclease/phosphatase"/>
    <property type="match status" value="1"/>
</dbReference>
<protein>
    <recommendedName>
        <fullName evidence="2">Inositol polyphosphate-related phosphatase domain-containing protein</fullName>
    </recommendedName>
</protein>
<dbReference type="Proteomes" id="UP000070501">
    <property type="component" value="Unassembled WGS sequence"/>
</dbReference>
<feature type="compositionally biased region" description="Polar residues" evidence="1">
    <location>
        <begin position="352"/>
        <end position="363"/>
    </location>
</feature>
<dbReference type="SUPFAM" id="SSF56219">
    <property type="entry name" value="DNase I-like"/>
    <property type="match status" value="1"/>
</dbReference>
<dbReference type="Gene3D" id="2.130.10.10">
    <property type="entry name" value="YVTN repeat-like/Quinoprotein amine dehydrogenase"/>
    <property type="match status" value="1"/>
</dbReference>
<feature type="compositionally biased region" description="Pro residues" evidence="1">
    <location>
        <begin position="189"/>
        <end position="198"/>
    </location>
</feature>
<dbReference type="InterPro" id="IPR036691">
    <property type="entry name" value="Endo/exonu/phosph_ase_sf"/>
</dbReference>
<evidence type="ECO:0000313" key="4">
    <source>
        <dbReference type="Proteomes" id="UP000070501"/>
    </source>
</evidence>
<sequence length="1211" mass="133793">MDADGKKEGPDGSSLQPVSSLRARWENMNKLDSPATPNPPRSPTPRTRSPSPKPPPVPDTRPSRDAIARVTGEDSRSRSVEKHEPPTLPAQSPAVTRFAPESLALASPRPTKPPAVLIEPPHSPPKLSGGVPLGFGHDTNGQLSADPTKPGLPSTPTVPSSRPLRSPSRPTTPTPVFEPRLSPRLAPHSQPPSPPPPRRSGELRREPKTPAAKIPPPVNRAEKPGNRLSSIITNAPNLSHAPVVAAERSPFSSPPQLASSPEAEEPPVLPTRPARPLSQRIAPARMNTLPTGFEPPPVHHAVANRRRDQEASTHARSSAIQRDDHNTITRHQSLHEPSRNGAPPKPPRPGVITSQVTIDSSLSAMPPPKRIVSTPASQYTPRGHGRSMTVGTADQPPPTIRNPTRRIVSEESKAIAEYQEPIENGSTPAPGPTGPSSYPDASNINRRLPLAGGVDKLAVKYDARLIAACGQFVCTTGAVTRVWNLQTGDLLASFAPFDEGVRGTAIAFKPGHLFEPPADSGIKAQEEGTRIWVGSSVGEIIEFDLVTKEVVGTKTIAHGHFEVIQIHRYKDQLWTLDEGGTLNVWGPSDQDNLPRLGSTHPHQTFRLSRGHTFSMVVGSELWLATGKDIRIYAPTVDGSKQVQVLMRPLVAAGAGEVTSGTLLASEPNKVFLGHADGKISIYSRKDWTCLEVVGISSYKIASLAGVGNYLWAGYNSGKLCVYDITNSPWVVKKDFVAHNDKPVVRLVMNRYDFHDLERLQLLSLGADNIIRIWDGLLEDDFKETVMKARYKEYSTTENLKVLVMTWNAGAATPTTLRKMESDANFFPNLLRSSGSPDILVFGFQELVDLEDKTATAKRFFKSKKKDAATDQEQMSHQYRAWRDFLMRTIDDDERMRDDIYHLLHTSTLVGLFTCIFVKSSIRSRIRNLKSGDVKRGLSGYHGNKGAIVVRFFVDDTSLCFVNCHLAAGQSHTQSRHTDIYEIMAANVFRPKDEQKQDEELQAETTPQGQATRIDSYTGGGNGWMILDHELCLLNGDLNYRIDTMSRDTVVNAVKANNLAKLLERDQLLVARRRNPAFRLRAFEEMPITFAPTYKYDVGTDNYDTSEKKRSPAWCDRILHRGGGNIQQLDYNRHEVRVSDHRPVTGRLKFTVKKVIPEQRNQIWEESLEQFRREKVGEALVEKRDYLTNVCGYDTTTSAHLIPKLKAVSKKK</sequence>
<accession>A0A136J7W8</accession>
<dbReference type="GO" id="GO:0046856">
    <property type="term" value="P:phosphatidylinositol dephosphorylation"/>
    <property type="evidence" value="ECO:0007669"/>
    <property type="project" value="InterPro"/>
</dbReference>
<name>A0A136J7W8_9PEZI</name>
<feature type="compositionally biased region" description="Basic and acidic residues" evidence="1">
    <location>
        <begin position="199"/>
        <end position="208"/>
    </location>
</feature>
<keyword evidence="4" id="KW-1185">Reference proteome</keyword>
<reference evidence="4" key="1">
    <citation type="submission" date="2016-02" db="EMBL/GenBank/DDBJ databases">
        <title>Draft genome sequence of Microdochium bolleyi, a fungal endophyte of beachgrass.</title>
        <authorList>
            <consortium name="DOE Joint Genome Institute"/>
            <person name="David A.S."/>
            <person name="May G."/>
            <person name="Haridas S."/>
            <person name="Lim J."/>
            <person name="Wang M."/>
            <person name="Labutti K."/>
            <person name="Lipzen A."/>
            <person name="Barry K."/>
            <person name="Grigoriev I.V."/>
        </authorList>
    </citation>
    <scope>NUCLEOTIDE SEQUENCE [LARGE SCALE GENOMIC DNA]</scope>
    <source>
        <strain evidence="4">J235TASD1</strain>
    </source>
</reference>
<organism evidence="3 4">
    <name type="scientific">Microdochium bolleyi</name>
    <dbReference type="NCBI Taxonomy" id="196109"/>
    <lineage>
        <taxon>Eukaryota</taxon>
        <taxon>Fungi</taxon>
        <taxon>Dikarya</taxon>
        <taxon>Ascomycota</taxon>
        <taxon>Pezizomycotina</taxon>
        <taxon>Sordariomycetes</taxon>
        <taxon>Xylariomycetidae</taxon>
        <taxon>Xylariales</taxon>
        <taxon>Microdochiaceae</taxon>
        <taxon>Microdochium</taxon>
    </lineage>
</organism>
<feature type="region of interest" description="Disordered" evidence="1">
    <location>
        <begin position="1"/>
        <end position="403"/>
    </location>
</feature>